<evidence type="ECO:0000256" key="3">
    <source>
        <dbReference type="ARBA" id="ARBA00022630"/>
    </source>
</evidence>
<protein>
    <submittedName>
        <fullName evidence="6">Flavin reductase (DIM6/NTAB) family NADH-FMN oxidoreductase RutF</fullName>
    </submittedName>
</protein>
<feature type="domain" description="Rubredoxin-like" evidence="5">
    <location>
        <begin position="163"/>
        <end position="199"/>
    </location>
</feature>
<dbReference type="Proteomes" id="UP000245845">
    <property type="component" value="Unassembled WGS sequence"/>
</dbReference>
<comment type="cofactor">
    <cofactor evidence="1">
        <name>FMN</name>
        <dbReference type="ChEBI" id="CHEBI:58210"/>
    </cofactor>
</comment>
<evidence type="ECO:0000313" key="6">
    <source>
        <dbReference type="EMBL" id="PWJ31463.1"/>
    </source>
</evidence>
<keyword evidence="7" id="KW-1185">Reference proteome</keyword>
<dbReference type="InterPro" id="IPR048574">
    <property type="entry name" value="RUBY_RBDX"/>
</dbReference>
<dbReference type="SUPFAM" id="SSF57802">
    <property type="entry name" value="Rubredoxin-like"/>
    <property type="match status" value="1"/>
</dbReference>
<dbReference type="CDD" id="cd00350">
    <property type="entry name" value="rubredoxin_like"/>
    <property type="match status" value="1"/>
</dbReference>
<accession>A0A2Y9BB45</accession>
<keyword evidence="3" id="KW-0285">Flavoprotein</keyword>
<dbReference type="GO" id="GO:0016646">
    <property type="term" value="F:oxidoreductase activity, acting on the CH-NH group of donors, NAD or NADP as acceptor"/>
    <property type="evidence" value="ECO:0007669"/>
    <property type="project" value="UniProtKB-ARBA"/>
</dbReference>
<dbReference type="OrthoDB" id="9799749at2"/>
<dbReference type="InterPro" id="IPR052174">
    <property type="entry name" value="Flavoredoxin"/>
</dbReference>
<evidence type="ECO:0000259" key="5">
    <source>
        <dbReference type="PROSITE" id="PS50903"/>
    </source>
</evidence>
<comment type="caution">
    <text evidence="6">The sequence shown here is derived from an EMBL/GenBank/DDBJ whole genome shotgun (WGS) entry which is preliminary data.</text>
</comment>
<dbReference type="AlphaFoldDB" id="A0A2Y9BB45"/>
<evidence type="ECO:0000313" key="7">
    <source>
        <dbReference type="Proteomes" id="UP000245845"/>
    </source>
</evidence>
<dbReference type="SUPFAM" id="SSF50475">
    <property type="entry name" value="FMN-binding split barrel"/>
    <property type="match status" value="1"/>
</dbReference>
<dbReference type="GO" id="GO:0005506">
    <property type="term" value="F:iron ion binding"/>
    <property type="evidence" value="ECO:0007669"/>
    <property type="project" value="InterPro"/>
</dbReference>
<evidence type="ECO:0000256" key="2">
    <source>
        <dbReference type="ARBA" id="ARBA00001965"/>
    </source>
</evidence>
<evidence type="ECO:0000256" key="1">
    <source>
        <dbReference type="ARBA" id="ARBA00001917"/>
    </source>
</evidence>
<reference evidence="6 7" key="1">
    <citation type="submission" date="2018-05" db="EMBL/GenBank/DDBJ databases">
        <title>The Hungate 1000. A catalogue of reference genomes from the rumen microbiome.</title>
        <authorList>
            <person name="Kelly W."/>
        </authorList>
    </citation>
    <scope>NUCLEOTIDE SEQUENCE [LARGE SCALE GENOMIC DNA]</scope>
    <source>
        <strain evidence="6 7">NLAE-zl-C242</strain>
    </source>
</reference>
<dbReference type="PROSITE" id="PS50903">
    <property type="entry name" value="RUBREDOXIN_LIKE"/>
    <property type="match status" value="1"/>
</dbReference>
<dbReference type="InterPro" id="IPR024934">
    <property type="entry name" value="Rubredoxin-like_dom"/>
</dbReference>
<gene>
    <name evidence="6" type="ORF">A8806_102321</name>
</gene>
<name>A0A2Y9BB45_9FIRM</name>
<dbReference type="InterPro" id="IPR012349">
    <property type="entry name" value="Split_barrel_FMN-bd"/>
</dbReference>
<dbReference type="EMBL" id="QGDL01000002">
    <property type="protein sequence ID" value="PWJ31463.1"/>
    <property type="molecule type" value="Genomic_DNA"/>
</dbReference>
<sequence>MNQAAMFKLTYGLFVLTAKDGEKDNGCIINTAMQVTAEPNRIIIVVNKQNYTHDMIMKTKEFNVSMIDTEADFELFKHFGFQSGRDVDKMADFAFSRAANGITYPDNMVNGYISGKVISETDLGSHTMFLADVTDAEILSDAESVTYTYYHKNIKPAPQPVKKKGWICKICGYVYEGEELPADFICPICKHPASDFEPIQ</sequence>
<comment type="cofactor">
    <cofactor evidence="2">
        <name>Fe(3+)</name>
        <dbReference type="ChEBI" id="CHEBI:29034"/>
    </cofactor>
</comment>
<evidence type="ECO:0000256" key="4">
    <source>
        <dbReference type="ARBA" id="ARBA00038054"/>
    </source>
</evidence>
<comment type="similarity">
    <text evidence="4">Belongs to the flavoredoxin family.</text>
</comment>
<dbReference type="PANTHER" id="PTHR43567">
    <property type="entry name" value="FLAVOREDOXIN-RELATED-RELATED"/>
    <property type="match status" value="1"/>
</dbReference>
<dbReference type="Pfam" id="PF21349">
    <property type="entry name" value="RUBY_RBDX"/>
    <property type="match status" value="1"/>
</dbReference>
<dbReference type="RefSeq" id="WP_109730161.1">
    <property type="nucleotide sequence ID" value="NZ_BAAACK010000006.1"/>
</dbReference>
<proteinExistence type="inferred from homology"/>
<dbReference type="InterPro" id="IPR002563">
    <property type="entry name" value="Flavin_Rdtase-like_dom"/>
</dbReference>
<dbReference type="GO" id="GO:0010181">
    <property type="term" value="F:FMN binding"/>
    <property type="evidence" value="ECO:0007669"/>
    <property type="project" value="InterPro"/>
</dbReference>
<dbReference type="Gene3D" id="2.20.28.10">
    <property type="match status" value="1"/>
</dbReference>
<dbReference type="Gene3D" id="2.30.110.10">
    <property type="entry name" value="Electron Transport, Fmn-binding Protein, Chain A"/>
    <property type="match status" value="1"/>
</dbReference>
<dbReference type="Pfam" id="PF01613">
    <property type="entry name" value="Flavin_Reduct"/>
    <property type="match status" value="1"/>
</dbReference>
<organism evidence="6 7">
    <name type="scientific">Faecalicatena orotica</name>
    <dbReference type="NCBI Taxonomy" id="1544"/>
    <lineage>
        <taxon>Bacteria</taxon>
        <taxon>Bacillati</taxon>
        <taxon>Bacillota</taxon>
        <taxon>Clostridia</taxon>
        <taxon>Lachnospirales</taxon>
        <taxon>Lachnospiraceae</taxon>
        <taxon>Faecalicatena</taxon>
    </lineage>
</organism>
<dbReference type="PANTHER" id="PTHR43567:SF1">
    <property type="entry name" value="FLAVOREDOXIN"/>
    <property type="match status" value="1"/>
</dbReference>
<dbReference type="SMART" id="SM00903">
    <property type="entry name" value="Flavin_Reduct"/>
    <property type="match status" value="1"/>
</dbReference>